<evidence type="ECO:0000313" key="3">
    <source>
        <dbReference type="EMBL" id="BAA93594.1"/>
    </source>
</evidence>
<dbReference type="Pfam" id="PF02957">
    <property type="entry name" value="TT_ORF2-like"/>
    <property type="match status" value="1"/>
</dbReference>
<dbReference type="EMBL" id="AB038625">
    <property type="protein sequence ID" value="BAA93594.1"/>
    <property type="molecule type" value="Genomic_DNA"/>
</dbReference>
<evidence type="ECO:0000259" key="2">
    <source>
        <dbReference type="Pfam" id="PF02957"/>
    </source>
</evidence>
<organism evidence="3 4">
    <name type="scientific">Torque teno mini virus 9</name>
    <dbReference type="NCBI Taxonomy" id="687377"/>
    <lineage>
        <taxon>Viruses</taxon>
        <taxon>Monodnaviria</taxon>
        <taxon>Shotokuvirae</taxon>
        <taxon>Commensaviricota</taxon>
        <taxon>Cardeaviricetes</taxon>
        <taxon>Sanitavirales</taxon>
        <taxon>Anelloviridae</taxon>
        <taxon>Betatorquevirus</taxon>
        <taxon>Betatorquevirus homini9</taxon>
    </lineage>
</organism>
<proteinExistence type="predicted"/>
<dbReference type="OrthoDB" id="26985at10239"/>
<dbReference type="InterPro" id="IPR004118">
    <property type="entry name" value="HEV_TT_vir_Orf2/Gyrovir_Vp2_N"/>
</dbReference>
<protein>
    <submittedName>
        <fullName evidence="3">ORF2</fullName>
    </submittedName>
</protein>
<evidence type="ECO:0000256" key="1">
    <source>
        <dbReference type="SAM" id="MobiDB-lite"/>
    </source>
</evidence>
<evidence type="ECO:0000313" key="4">
    <source>
        <dbReference type="Proteomes" id="UP000114767"/>
    </source>
</evidence>
<feature type="region of interest" description="Disordered" evidence="1">
    <location>
        <begin position="72"/>
        <end position="105"/>
    </location>
</feature>
<sequence>MLFYRMSRYIPSKSTLRQKKLQWMNLIVHGHDIFCDCCKPLECTIGTIINQEPDLKFNTEEKNLLKKCLSTKDGDAGAGAADPDGFGEGDLDALFTEDFGEENTG</sequence>
<dbReference type="RefSeq" id="NP_054655.1">
    <property type="nucleotide sequence ID" value="NC_002195.1"/>
</dbReference>
<dbReference type="Proteomes" id="UP000114767">
    <property type="component" value="Segment"/>
</dbReference>
<dbReference type="GeneID" id="1452654"/>
<name>Q9JG65_9VIRU</name>
<feature type="domain" description="Hepatitis TT virus Orf2/Gyrovirus Vp2 N-terminal" evidence="2">
    <location>
        <begin position="17"/>
        <end position="59"/>
    </location>
</feature>
<reference evidence="3 4" key="1">
    <citation type="journal article" date="2000" name="Intervirology">
        <title>Full or near full length nucleotide sequences of TT virus variants (Types SANBAN and YONBAN) and the TT virus-like mini virus.</title>
        <authorList>
            <person name="Takahashi K."/>
            <person name="Hijikata M."/>
            <person name="Samokhvalov E.I."/>
            <person name="Mishiro S."/>
        </authorList>
    </citation>
    <scope>NUCLEOTIDE SEQUENCE [LARGE SCALE GENOMIC DNA]</scope>
    <source>
        <strain evidence="3">TLMV-CLC062</strain>
    </source>
</reference>
<accession>Q9JG65</accession>
<dbReference type="KEGG" id="vg:1452654"/>
<keyword evidence="4" id="KW-1185">Reference proteome</keyword>